<dbReference type="PROSITE" id="PS51782">
    <property type="entry name" value="LYSM"/>
    <property type="match status" value="2"/>
</dbReference>
<dbReference type="InterPro" id="IPR018392">
    <property type="entry name" value="LysM"/>
</dbReference>
<dbReference type="AlphaFoldDB" id="A0A1G2U5Q2"/>
<dbReference type="PANTHER" id="PTHR21666">
    <property type="entry name" value="PEPTIDASE-RELATED"/>
    <property type="match status" value="1"/>
</dbReference>
<dbReference type="SUPFAM" id="SSF51261">
    <property type="entry name" value="Duplicated hybrid motif"/>
    <property type="match status" value="1"/>
</dbReference>
<dbReference type="InterPro" id="IPR036779">
    <property type="entry name" value="LysM_dom_sf"/>
</dbReference>
<dbReference type="EMBL" id="MHWE01000009">
    <property type="protein sequence ID" value="OHB04290.1"/>
    <property type="molecule type" value="Genomic_DNA"/>
</dbReference>
<evidence type="ECO:0000313" key="2">
    <source>
        <dbReference type="EMBL" id="OHB04290.1"/>
    </source>
</evidence>
<accession>A0A1G2U5Q2</accession>
<evidence type="ECO:0000313" key="3">
    <source>
        <dbReference type="Proteomes" id="UP000176800"/>
    </source>
</evidence>
<dbReference type="InterPro" id="IPR050570">
    <property type="entry name" value="Cell_wall_metabolism_enzyme"/>
</dbReference>
<dbReference type="SMART" id="SM00257">
    <property type="entry name" value="LysM"/>
    <property type="match status" value="2"/>
</dbReference>
<reference evidence="2 3" key="1">
    <citation type="journal article" date="2016" name="Nat. Commun.">
        <title>Thousands of microbial genomes shed light on interconnected biogeochemical processes in an aquifer system.</title>
        <authorList>
            <person name="Anantharaman K."/>
            <person name="Brown C.T."/>
            <person name="Hug L.A."/>
            <person name="Sharon I."/>
            <person name="Castelle C.J."/>
            <person name="Probst A.J."/>
            <person name="Thomas B.C."/>
            <person name="Singh A."/>
            <person name="Wilkins M.J."/>
            <person name="Karaoz U."/>
            <person name="Brodie E.L."/>
            <person name="Williams K.H."/>
            <person name="Hubbard S.S."/>
            <person name="Banfield J.F."/>
        </authorList>
    </citation>
    <scope>NUCLEOTIDE SEQUENCE [LARGE SCALE GENOMIC DNA]</scope>
</reference>
<evidence type="ECO:0000259" key="1">
    <source>
        <dbReference type="PROSITE" id="PS51782"/>
    </source>
</evidence>
<dbReference type="InterPro" id="IPR016047">
    <property type="entry name" value="M23ase_b-sheet_dom"/>
</dbReference>
<dbReference type="GO" id="GO:0004222">
    <property type="term" value="F:metalloendopeptidase activity"/>
    <property type="evidence" value="ECO:0007669"/>
    <property type="project" value="TreeGrafter"/>
</dbReference>
<dbReference type="CDD" id="cd00118">
    <property type="entry name" value="LysM"/>
    <property type="match status" value="2"/>
</dbReference>
<gene>
    <name evidence="2" type="ORF">A3B14_01940</name>
</gene>
<feature type="domain" description="LysM" evidence="1">
    <location>
        <begin position="90"/>
        <end position="133"/>
    </location>
</feature>
<comment type="caution">
    <text evidence="2">The sequence shown here is derived from an EMBL/GenBank/DDBJ whole genome shotgun (WGS) entry which is preliminary data.</text>
</comment>
<organism evidence="2 3">
    <name type="scientific">Candidatus Zambryskibacteria bacterium RIFCSPLOWO2_01_FULL_45_21</name>
    <dbReference type="NCBI Taxonomy" id="1802761"/>
    <lineage>
        <taxon>Bacteria</taxon>
        <taxon>Candidatus Zambryskiibacteriota</taxon>
    </lineage>
</organism>
<proteinExistence type="predicted"/>
<dbReference type="Gene3D" id="3.10.350.10">
    <property type="entry name" value="LysM domain"/>
    <property type="match status" value="2"/>
</dbReference>
<protein>
    <recommendedName>
        <fullName evidence="1">LysM domain-containing protein</fullName>
    </recommendedName>
</protein>
<dbReference type="InterPro" id="IPR011055">
    <property type="entry name" value="Dup_hybrid_motif"/>
</dbReference>
<dbReference type="Pfam" id="PF01476">
    <property type="entry name" value="LysM"/>
    <property type="match status" value="2"/>
</dbReference>
<dbReference type="CDD" id="cd12797">
    <property type="entry name" value="M23_peptidase"/>
    <property type="match status" value="1"/>
</dbReference>
<sequence>MAVVYSPNSVQAGIFSFVSDLFASTKASTERVYNSQNLALLQAALNIDPNPPSGGGDITIVGDSALLAEGNPIGGLSDNIKDHPTSDQISIYVVREGDSLSQIAKMFGVSVNTIRWGNDIAGSTITPGQTLVILPVSGVRHIVKSGDTLKSITKKYGGDIDEVKSYNNITEDTKLAVGSVVIVPDGEMAVESSSSAGSPSRTRVVTSTKEYVGYYLRPVNGRRSQGLHGYNGIDIAAPVGTPIVASASGKVIVSRSGGWNGGYGSYIVVQHNNGTQTLYAHNSQNIVFQGNDVVQGQVIGYVGSTGKTTGPHVHFEVRGAKNPF</sequence>
<dbReference type="Gene3D" id="2.70.70.10">
    <property type="entry name" value="Glucose Permease (Domain IIA)"/>
    <property type="match status" value="1"/>
</dbReference>
<dbReference type="Proteomes" id="UP000176800">
    <property type="component" value="Unassembled WGS sequence"/>
</dbReference>
<dbReference type="SUPFAM" id="SSF54106">
    <property type="entry name" value="LysM domain"/>
    <property type="match status" value="1"/>
</dbReference>
<dbReference type="Pfam" id="PF01551">
    <property type="entry name" value="Peptidase_M23"/>
    <property type="match status" value="1"/>
</dbReference>
<name>A0A1G2U5Q2_9BACT</name>
<dbReference type="PANTHER" id="PTHR21666:SF270">
    <property type="entry name" value="MUREIN HYDROLASE ACTIVATOR ENVC"/>
    <property type="match status" value="1"/>
</dbReference>
<feature type="domain" description="LysM" evidence="1">
    <location>
        <begin position="139"/>
        <end position="183"/>
    </location>
</feature>